<feature type="region of interest" description="Disordered" evidence="1">
    <location>
        <begin position="669"/>
        <end position="698"/>
    </location>
</feature>
<protein>
    <recommendedName>
        <fullName evidence="4">JmjC domain-containing protein</fullName>
    </recommendedName>
</protein>
<dbReference type="EMBL" id="JANKHO010001603">
    <property type="protein sequence ID" value="KAJ3500455.1"/>
    <property type="molecule type" value="Genomic_DNA"/>
</dbReference>
<name>A0A9W8JZX1_9AGAR</name>
<gene>
    <name evidence="2" type="ORF">NLJ89_g9788</name>
</gene>
<evidence type="ECO:0000313" key="2">
    <source>
        <dbReference type="EMBL" id="KAJ3500455.1"/>
    </source>
</evidence>
<evidence type="ECO:0008006" key="4">
    <source>
        <dbReference type="Google" id="ProtNLM"/>
    </source>
</evidence>
<feature type="region of interest" description="Disordered" evidence="1">
    <location>
        <begin position="1"/>
        <end position="55"/>
    </location>
</feature>
<organism evidence="2 3">
    <name type="scientific">Agrocybe chaxingu</name>
    <dbReference type="NCBI Taxonomy" id="84603"/>
    <lineage>
        <taxon>Eukaryota</taxon>
        <taxon>Fungi</taxon>
        <taxon>Dikarya</taxon>
        <taxon>Basidiomycota</taxon>
        <taxon>Agaricomycotina</taxon>
        <taxon>Agaricomycetes</taxon>
        <taxon>Agaricomycetidae</taxon>
        <taxon>Agaricales</taxon>
        <taxon>Agaricineae</taxon>
        <taxon>Strophariaceae</taxon>
        <taxon>Agrocybe</taxon>
    </lineage>
</organism>
<reference evidence="2" key="1">
    <citation type="submission" date="2022-07" db="EMBL/GenBank/DDBJ databases">
        <title>Genome Sequence of Agrocybe chaxingu.</title>
        <authorList>
            <person name="Buettner E."/>
        </authorList>
    </citation>
    <scope>NUCLEOTIDE SEQUENCE</scope>
    <source>
        <strain evidence="2">MP-N11</strain>
    </source>
</reference>
<dbReference type="Proteomes" id="UP001148786">
    <property type="component" value="Unassembled WGS sequence"/>
</dbReference>
<keyword evidence="3" id="KW-1185">Reference proteome</keyword>
<evidence type="ECO:0000256" key="1">
    <source>
        <dbReference type="SAM" id="MobiDB-lite"/>
    </source>
</evidence>
<sequence length="698" mass="78539">MESSSEKNRMTMRSQMRKHYDCETYTQRPGKGRDARLKQQSVAPPSDLLKHAPAADYDPEDPALLVEDDARIIPFGTNMIMTYDPIYAPVFHTQPDITLNVTETPKRCQGKRVTMLNPLGEPYSFTPSVHPKALKRLQVLLAAVESSYVEARPLHVSQPDKSVFKVLKADDLARMNPTEVQEILRRQHIVTTGGPVQDIRFDKQGLSQIHPLHCVVTVQDQSILTENHNDRLREGTLAQILQCAQNPKGKVLNALQFPKPTDALRGSSYASNVAALEQTFGTSLDWKPDMQIDTGSLSWRLVGLRGAFHGWHIDCDGFGTEVEALVGAKVWIVAHPRDSLYDSKQFASLDTFVRESFDVDGPSTGEWPDDESPWILEAYHASEHCVYTPEHTLCAGGHFYATSTMQDTMFGIVHSLVAERVITNTSHYFSRRLIRRMIDFYHLGLVQEQIDADVPAFQHLPRLDQRESVLDLLTTCALGILSNVLDLRTYLSALETEGQNAGKAALATYTFYDYNAVPFFDRQCNVMARGEAYSILEWLDANYEFDDGLGAPVDVLDVMRSYLLVLCKAIVEYKSQAEKRGMEGAYNCTPELILRQIRGVNNAQSCFQLAPDQELDNTFTVPTLAYTLYYTLRPRAVSRKAKSTNPLKSGVSEADVLFRQGYLNNFSMSGTGWQSRQDPLGPLDDTEDMPPAKRRRLR</sequence>
<comment type="caution">
    <text evidence="2">The sequence shown here is derived from an EMBL/GenBank/DDBJ whole genome shotgun (WGS) entry which is preliminary data.</text>
</comment>
<proteinExistence type="predicted"/>
<dbReference type="OrthoDB" id="3270451at2759"/>
<dbReference type="SUPFAM" id="SSF51197">
    <property type="entry name" value="Clavaminate synthase-like"/>
    <property type="match status" value="1"/>
</dbReference>
<dbReference type="AlphaFoldDB" id="A0A9W8JZX1"/>
<accession>A0A9W8JZX1</accession>
<evidence type="ECO:0000313" key="3">
    <source>
        <dbReference type="Proteomes" id="UP001148786"/>
    </source>
</evidence>